<dbReference type="GO" id="GO:0015280">
    <property type="term" value="F:ligand-gated sodium channel activity"/>
    <property type="evidence" value="ECO:0007669"/>
    <property type="project" value="TreeGrafter"/>
</dbReference>
<feature type="transmembrane region" description="Helical" evidence="13">
    <location>
        <begin position="407"/>
        <end position="438"/>
    </location>
</feature>
<proteinExistence type="inferred from homology"/>
<feature type="transmembrane region" description="Helical" evidence="13">
    <location>
        <begin position="32"/>
        <end position="49"/>
    </location>
</feature>
<keyword evidence="14" id="KW-1185">Reference proteome</keyword>
<evidence type="ECO:0000256" key="12">
    <source>
        <dbReference type="RuleBase" id="RU000679"/>
    </source>
</evidence>
<dbReference type="KEGG" id="soy:115875198"/>
<dbReference type="PANTHER" id="PTHR11690:SF240">
    <property type="entry name" value="PICKPOCKET 25-RELATED"/>
    <property type="match status" value="1"/>
</dbReference>
<dbReference type="Gene3D" id="1.10.287.770">
    <property type="entry name" value="YojJ-like"/>
    <property type="match status" value="1"/>
</dbReference>
<dbReference type="InParanoid" id="A0A6J2X5L4"/>
<evidence type="ECO:0000256" key="7">
    <source>
        <dbReference type="ARBA" id="ARBA00023053"/>
    </source>
</evidence>
<keyword evidence="8 12" id="KW-0406">Ion transport</keyword>
<comment type="similarity">
    <text evidence="2 12">Belongs to the amiloride-sensitive sodium channel (TC 1.A.6) family.</text>
</comment>
<evidence type="ECO:0000256" key="3">
    <source>
        <dbReference type="ARBA" id="ARBA00022448"/>
    </source>
</evidence>
<sequence length="446" mass="51613">MIAKFEEYFCENSSIHGLKFVGDKRILRVERLFWIIAVASAFASGYYLIQSNWDHYRANPTVVTIRKDYRNWENPFPAATACFVDRVDKEKARIYIEKKFGVTSDNKKFDYYMNFINILSNATYATFSHLEPYQNDGTLSNINMIELVTQVHPDLSGILVTSHTHVKADWEMVLTENGLCFSVNSEFSDLLSPSYKRKSSKLRTTKGNLKCHYLNGLCYARYDSDPEMPIMYYIHSYLDIAHATSEPPFLVGKSEEFEINFKLTETYSSPNIRYLTPQQRNCRFDNEPLTNNIPVYSKSICYVECRYRIAVKTCGCKPFFYNFLGGKVCNIKGLVCLSQIHHLFNQSLQTLDCACPQPCDLIVYLKDTPQLTKWETGFFGERITFRWGLLSPTTKYHRKVLFGFQDLIVSFGGILSLFLGMSFISVTESVFLLLDFLYQHLVKKKV</sequence>
<evidence type="ECO:0000256" key="2">
    <source>
        <dbReference type="ARBA" id="ARBA00007193"/>
    </source>
</evidence>
<keyword evidence="10 12" id="KW-0739">Sodium transport</keyword>
<accession>A0A6J2X5L4</accession>
<evidence type="ECO:0000256" key="11">
    <source>
        <dbReference type="ARBA" id="ARBA00023303"/>
    </source>
</evidence>
<dbReference type="FunCoup" id="A0A6J2X5L4">
    <property type="interactions" value="6"/>
</dbReference>
<evidence type="ECO:0000256" key="8">
    <source>
        <dbReference type="ARBA" id="ARBA00023065"/>
    </source>
</evidence>
<name>A0A6J2X5L4_SITOR</name>
<dbReference type="Proteomes" id="UP000504635">
    <property type="component" value="Unplaced"/>
</dbReference>
<keyword evidence="5 12" id="KW-0812">Transmembrane</keyword>
<evidence type="ECO:0000256" key="1">
    <source>
        <dbReference type="ARBA" id="ARBA00004141"/>
    </source>
</evidence>
<keyword evidence="11 12" id="KW-0407">Ion channel</keyword>
<keyword evidence="9 13" id="KW-0472">Membrane</keyword>
<dbReference type="Gene3D" id="1.10.287.820">
    <property type="entry name" value="Acid-sensing ion channel domain"/>
    <property type="match status" value="1"/>
</dbReference>
<evidence type="ECO:0000313" key="15">
    <source>
        <dbReference type="RefSeq" id="XP_030746462.1"/>
    </source>
</evidence>
<keyword evidence="7" id="KW-0915">Sodium</keyword>
<keyword evidence="4 12" id="KW-0894">Sodium channel</keyword>
<evidence type="ECO:0000256" key="9">
    <source>
        <dbReference type="ARBA" id="ARBA00023136"/>
    </source>
</evidence>
<dbReference type="PANTHER" id="PTHR11690">
    <property type="entry name" value="AMILORIDE-SENSITIVE SODIUM CHANNEL-RELATED"/>
    <property type="match status" value="1"/>
</dbReference>
<organism evidence="14 15">
    <name type="scientific">Sitophilus oryzae</name>
    <name type="common">Rice weevil</name>
    <name type="synonym">Curculio oryzae</name>
    <dbReference type="NCBI Taxonomy" id="7048"/>
    <lineage>
        <taxon>Eukaryota</taxon>
        <taxon>Metazoa</taxon>
        <taxon>Ecdysozoa</taxon>
        <taxon>Arthropoda</taxon>
        <taxon>Hexapoda</taxon>
        <taxon>Insecta</taxon>
        <taxon>Pterygota</taxon>
        <taxon>Neoptera</taxon>
        <taxon>Endopterygota</taxon>
        <taxon>Coleoptera</taxon>
        <taxon>Polyphaga</taxon>
        <taxon>Cucujiformia</taxon>
        <taxon>Curculionidae</taxon>
        <taxon>Dryophthorinae</taxon>
        <taxon>Sitophilus</taxon>
    </lineage>
</organism>
<evidence type="ECO:0000256" key="4">
    <source>
        <dbReference type="ARBA" id="ARBA00022461"/>
    </source>
</evidence>
<dbReference type="AlphaFoldDB" id="A0A6J2X5L4"/>
<dbReference type="InterPro" id="IPR001873">
    <property type="entry name" value="ENaC"/>
</dbReference>
<gene>
    <name evidence="15" type="primary">LOC115875198</name>
</gene>
<evidence type="ECO:0000256" key="6">
    <source>
        <dbReference type="ARBA" id="ARBA00022989"/>
    </source>
</evidence>
<reference evidence="15" key="1">
    <citation type="submission" date="2025-08" db="UniProtKB">
        <authorList>
            <consortium name="RefSeq"/>
        </authorList>
    </citation>
    <scope>IDENTIFICATION</scope>
    <source>
        <tissue evidence="15">Gonads</tissue>
    </source>
</reference>
<evidence type="ECO:0000256" key="10">
    <source>
        <dbReference type="ARBA" id="ARBA00023201"/>
    </source>
</evidence>
<evidence type="ECO:0000256" key="5">
    <source>
        <dbReference type="ARBA" id="ARBA00022692"/>
    </source>
</evidence>
<dbReference type="GO" id="GO:0005886">
    <property type="term" value="C:plasma membrane"/>
    <property type="evidence" value="ECO:0007669"/>
    <property type="project" value="TreeGrafter"/>
</dbReference>
<comment type="subcellular location">
    <subcellularLocation>
        <location evidence="1">Membrane</location>
        <topology evidence="1">Multi-pass membrane protein</topology>
    </subcellularLocation>
</comment>
<dbReference type="RefSeq" id="XP_030746462.1">
    <property type="nucleotide sequence ID" value="XM_030890602.1"/>
</dbReference>
<keyword evidence="6 13" id="KW-1133">Transmembrane helix</keyword>
<evidence type="ECO:0000313" key="14">
    <source>
        <dbReference type="Proteomes" id="UP000504635"/>
    </source>
</evidence>
<evidence type="ECO:0000256" key="13">
    <source>
        <dbReference type="SAM" id="Phobius"/>
    </source>
</evidence>
<protein>
    <submittedName>
        <fullName evidence="15">Sodium channel protein Nach-like</fullName>
    </submittedName>
</protein>
<dbReference type="GeneID" id="115875198"/>
<dbReference type="Pfam" id="PF00858">
    <property type="entry name" value="ASC"/>
    <property type="match status" value="1"/>
</dbReference>
<dbReference type="OrthoDB" id="5874059at2759"/>
<keyword evidence="3 12" id="KW-0813">Transport</keyword>